<reference evidence="1 2" key="1">
    <citation type="submission" date="2023-11" db="EMBL/GenBank/DDBJ databases">
        <title>Halocaridina rubra genome assembly.</title>
        <authorList>
            <person name="Smith C."/>
        </authorList>
    </citation>
    <scope>NUCLEOTIDE SEQUENCE [LARGE SCALE GENOMIC DNA]</scope>
    <source>
        <strain evidence="1">EP-1</strain>
        <tissue evidence="1">Whole</tissue>
    </source>
</reference>
<dbReference type="EMBL" id="JAXCGZ010006209">
    <property type="protein sequence ID" value="KAK7079997.1"/>
    <property type="molecule type" value="Genomic_DNA"/>
</dbReference>
<evidence type="ECO:0000313" key="2">
    <source>
        <dbReference type="Proteomes" id="UP001381693"/>
    </source>
</evidence>
<evidence type="ECO:0000313" key="1">
    <source>
        <dbReference type="EMBL" id="KAK7079997.1"/>
    </source>
</evidence>
<protein>
    <submittedName>
        <fullName evidence="1">Uncharacterized protein</fullName>
    </submittedName>
</protein>
<dbReference type="Proteomes" id="UP001381693">
    <property type="component" value="Unassembled WGS sequence"/>
</dbReference>
<sequence length="236" mass="27359">MTQKITPIEYWHQESKETQKWKGRLAHLDGEHRQEHLRRLASLNHHLHDLDKQYEMGKPLINLVDNMVKLGSLYRSGDTRLQHDPRRPSSYHITNGYDSLQFSRRMQERRIVAEDLQLQEYELAAADQSDLEGKVMQLYKLDKNLHEESLTIQSLQREKHNMHSLRALLESLGSAVTLLWDLEMFAQAAQGTTTSSCDTFAAQRPQLSCLQGRDPLGRKHHYGSHLGELSIIVLCR</sequence>
<proteinExistence type="predicted"/>
<name>A0AAN8XB20_HALRR</name>
<organism evidence="1 2">
    <name type="scientific">Halocaridina rubra</name>
    <name type="common">Hawaiian red shrimp</name>
    <dbReference type="NCBI Taxonomy" id="373956"/>
    <lineage>
        <taxon>Eukaryota</taxon>
        <taxon>Metazoa</taxon>
        <taxon>Ecdysozoa</taxon>
        <taxon>Arthropoda</taxon>
        <taxon>Crustacea</taxon>
        <taxon>Multicrustacea</taxon>
        <taxon>Malacostraca</taxon>
        <taxon>Eumalacostraca</taxon>
        <taxon>Eucarida</taxon>
        <taxon>Decapoda</taxon>
        <taxon>Pleocyemata</taxon>
        <taxon>Caridea</taxon>
        <taxon>Atyoidea</taxon>
        <taxon>Atyidae</taxon>
        <taxon>Halocaridina</taxon>
    </lineage>
</organism>
<keyword evidence="2" id="KW-1185">Reference proteome</keyword>
<dbReference type="AlphaFoldDB" id="A0AAN8XB20"/>
<gene>
    <name evidence="1" type="ORF">SK128_026242</name>
</gene>
<accession>A0AAN8XB20</accession>
<comment type="caution">
    <text evidence="1">The sequence shown here is derived from an EMBL/GenBank/DDBJ whole genome shotgun (WGS) entry which is preliminary data.</text>
</comment>